<dbReference type="Proteomes" id="UP001597512">
    <property type="component" value="Unassembled WGS sequence"/>
</dbReference>
<reference evidence="2" key="1">
    <citation type="journal article" date="2019" name="Int. J. Syst. Evol. Microbiol.">
        <title>The Global Catalogue of Microorganisms (GCM) 10K type strain sequencing project: providing services to taxonomists for standard genome sequencing and annotation.</title>
        <authorList>
            <consortium name="The Broad Institute Genomics Platform"/>
            <consortium name="The Broad Institute Genome Sequencing Center for Infectious Disease"/>
            <person name="Wu L."/>
            <person name="Ma J."/>
        </authorList>
    </citation>
    <scope>NUCLEOTIDE SEQUENCE [LARGE SCALE GENOMIC DNA]</scope>
    <source>
        <strain evidence="2">KCTC 52490</strain>
    </source>
</reference>
<evidence type="ECO:0008006" key="3">
    <source>
        <dbReference type="Google" id="ProtNLM"/>
    </source>
</evidence>
<organism evidence="1 2">
    <name type="scientific">Spirosoma flavum</name>
    <dbReference type="NCBI Taxonomy" id="2048557"/>
    <lineage>
        <taxon>Bacteria</taxon>
        <taxon>Pseudomonadati</taxon>
        <taxon>Bacteroidota</taxon>
        <taxon>Cytophagia</taxon>
        <taxon>Cytophagales</taxon>
        <taxon>Cytophagaceae</taxon>
        <taxon>Spirosoma</taxon>
    </lineage>
</organism>
<evidence type="ECO:0000313" key="2">
    <source>
        <dbReference type="Proteomes" id="UP001597512"/>
    </source>
</evidence>
<keyword evidence="2" id="KW-1185">Reference proteome</keyword>
<dbReference type="RefSeq" id="WP_381498738.1">
    <property type="nucleotide sequence ID" value="NZ_JBHUOM010000002.1"/>
</dbReference>
<proteinExistence type="predicted"/>
<name>A0ABW6AHC2_9BACT</name>
<sequence>MTKSLIAIILLLTLAACEGGSFKKKNCKSCETLTYGKTGQVNKNDQQVCGDDELSAFVIANTISNSSLTVVTTCK</sequence>
<evidence type="ECO:0000313" key="1">
    <source>
        <dbReference type="EMBL" id="MFD2933858.1"/>
    </source>
</evidence>
<dbReference type="EMBL" id="JBHUOM010000002">
    <property type="protein sequence ID" value="MFD2933858.1"/>
    <property type="molecule type" value="Genomic_DNA"/>
</dbReference>
<comment type="caution">
    <text evidence="1">The sequence shown here is derived from an EMBL/GenBank/DDBJ whole genome shotgun (WGS) entry which is preliminary data.</text>
</comment>
<gene>
    <name evidence="1" type="ORF">ACFS25_08705</name>
</gene>
<accession>A0ABW6AHC2</accession>
<dbReference type="PROSITE" id="PS51257">
    <property type="entry name" value="PROKAR_LIPOPROTEIN"/>
    <property type="match status" value="1"/>
</dbReference>
<protein>
    <recommendedName>
        <fullName evidence="3">Lipoprotein</fullName>
    </recommendedName>
</protein>